<reference evidence="2 3" key="1">
    <citation type="journal article" date="2011" name="BMC Genomics">
        <title>Complete genome sequence of Corynebacterium variabile DSM 44702 isolated from the surface of smear-ripened cheeses and insights into cheese ripening and flavor generation.</title>
        <authorList>
            <person name="Schroeder J."/>
            <person name="Maus I."/>
            <person name="Trost E."/>
            <person name="Tauch A."/>
        </authorList>
    </citation>
    <scope>NUCLEOTIDE SEQUENCE [LARGE SCALE GENOMIC DNA]</scope>
    <source>
        <strain evidence="3">DSM 44702 / JCM 12073 / NCIMB 30131</strain>
    </source>
</reference>
<sequence>MSAEPARPTVAVIGSGVSGLTAAYRLSEGAEVTLFEAEDRIGGHADTSTVLTGGGEVNVDTGFIVHNDRTYPVLLQMFDELGVRTRPTGMSMSVRADSAHGGQGLEYAGARGPAGLFGDRRNLLRPAYLRMLWEIPRFHRTARQLLASSPQDADYDETLGEFLRRGRFSDYFIRHFATPLIATVWSCDPAKADEYPLRYLLTFLHHHGMLRISGSPHWRTVVGGSREYVRRIVDTVTARGGHILTGTAVSSIRDTADGVLIGDGAGGERIFDAVIIAAHPDQALRMLAAPTGAQQEILSAIPYSQNVMQLHTDTTVLPRNPAARGAWNHLERGDGPVVVTYDMTRLMGLPTPGGARYLVTLNAPELVDPETVVTSRHYSHPIYTPTSVAASSRASELDTDRVFFAGAWQGWGFHEDGARSGAAAARRALSAQRAGTMPDTVATGTPVAVPTAEPRAQVLRTTVIHTRSTPVAHRFRHRSWMWLVDLDHLPERGLSSWWLGSFLPRDHFADGGGRRSIRDSVLATLAVNGVTGPVGRIRMAAMPRAWGNGFNPLSVFWCDTPDGQPLATVMEVQNTYGDRHAYVVHPDETGRTTTDKEFYVSPFHGTDGEYGISVPQPVQGRVRVAITLRGDRGDDSYRFTAAVRGQRVHDGEPGWLDMARAAPAALRTAALIRVHGIWLWLRRLPLQPRPSGGRRHRQYKRQGE</sequence>
<dbReference type="PANTHER" id="PTHR42923">
    <property type="entry name" value="PROTOPORPHYRINOGEN OXIDASE"/>
    <property type="match status" value="1"/>
</dbReference>
<dbReference type="eggNOG" id="COG3496">
    <property type="taxonomic scope" value="Bacteria"/>
</dbReference>
<evidence type="ECO:0000313" key="3">
    <source>
        <dbReference type="Proteomes" id="UP000006659"/>
    </source>
</evidence>
<dbReference type="Pfam" id="PF01593">
    <property type="entry name" value="Amino_oxidase"/>
    <property type="match status" value="1"/>
</dbReference>
<organism evidence="2 3">
    <name type="scientific">Corynebacterium variabile (strain DSM 44702 / CIP 107183 / JCM 12073 / NCIMB 30131)</name>
    <name type="common">Corynebacterium mooreparkense</name>
    <dbReference type="NCBI Taxonomy" id="858619"/>
    <lineage>
        <taxon>Bacteria</taxon>
        <taxon>Bacillati</taxon>
        <taxon>Actinomycetota</taxon>
        <taxon>Actinomycetes</taxon>
        <taxon>Mycobacteriales</taxon>
        <taxon>Corynebacteriaceae</taxon>
        <taxon>Corynebacterium</taxon>
    </lineage>
</organism>
<dbReference type="EMBL" id="CP002917">
    <property type="protein sequence ID" value="AEK36006.1"/>
    <property type="molecule type" value="Genomic_DNA"/>
</dbReference>
<dbReference type="HOGENOM" id="CLU_411508_0_0_11"/>
<dbReference type="PANTHER" id="PTHR42923:SF17">
    <property type="entry name" value="AMINE OXIDASE DOMAIN-CONTAINING PROTEIN"/>
    <property type="match status" value="1"/>
</dbReference>
<dbReference type="AlphaFoldDB" id="G0HDJ7"/>
<name>G0HDJ7_CORVD</name>
<accession>G0HDJ7</accession>
<dbReference type="GO" id="GO:0016491">
    <property type="term" value="F:oxidoreductase activity"/>
    <property type="evidence" value="ECO:0007669"/>
    <property type="project" value="InterPro"/>
</dbReference>
<dbReference type="InterPro" id="IPR050464">
    <property type="entry name" value="Zeta_carotene_desat/Oxidored"/>
</dbReference>
<feature type="domain" description="Amine oxidase" evidence="1">
    <location>
        <begin position="17"/>
        <end position="429"/>
    </location>
</feature>
<dbReference type="KEGG" id="cva:CVAR_0653"/>
<protein>
    <submittedName>
        <fullName evidence="2">Putative amine oxidase</fullName>
    </submittedName>
</protein>
<dbReference type="InterPro" id="IPR036188">
    <property type="entry name" value="FAD/NAD-bd_sf"/>
</dbReference>
<dbReference type="InterPro" id="IPR002937">
    <property type="entry name" value="Amino_oxidase"/>
</dbReference>
<dbReference type="Gene3D" id="3.50.50.60">
    <property type="entry name" value="FAD/NAD(P)-binding domain"/>
    <property type="match status" value="1"/>
</dbReference>
<dbReference type="SUPFAM" id="SSF51905">
    <property type="entry name" value="FAD/NAD(P)-binding domain"/>
    <property type="match status" value="1"/>
</dbReference>
<proteinExistence type="predicted"/>
<dbReference type="Pfam" id="PF07103">
    <property type="entry name" value="DUF1365"/>
    <property type="match status" value="1"/>
</dbReference>
<dbReference type="InterPro" id="IPR010775">
    <property type="entry name" value="DUF1365"/>
</dbReference>
<evidence type="ECO:0000259" key="1">
    <source>
        <dbReference type="Pfam" id="PF01593"/>
    </source>
</evidence>
<dbReference type="Proteomes" id="UP000006659">
    <property type="component" value="Chromosome"/>
</dbReference>
<evidence type="ECO:0000313" key="2">
    <source>
        <dbReference type="EMBL" id="AEK36006.1"/>
    </source>
</evidence>
<gene>
    <name evidence="2" type="ordered locus">CVAR_0653</name>
</gene>
<dbReference type="eggNOG" id="COG2907">
    <property type="taxonomic scope" value="Bacteria"/>
</dbReference>
<dbReference type="STRING" id="858619.CVAR_0653"/>